<comment type="similarity">
    <text evidence="2">Belongs to the bacterial sugar transferase family.</text>
</comment>
<protein>
    <submittedName>
        <fullName evidence="9">UDP-glucose:undecaprenyl-phosphate glucose-1-phosphate transferase</fullName>
        <ecNumber evidence="9">2.7.8.31</ecNumber>
    </submittedName>
</protein>
<evidence type="ECO:0000256" key="4">
    <source>
        <dbReference type="ARBA" id="ARBA00022692"/>
    </source>
</evidence>
<evidence type="ECO:0000256" key="3">
    <source>
        <dbReference type="ARBA" id="ARBA00022679"/>
    </source>
</evidence>
<dbReference type="Pfam" id="PF02397">
    <property type="entry name" value="Bac_transf"/>
    <property type="match status" value="1"/>
</dbReference>
<evidence type="ECO:0000256" key="2">
    <source>
        <dbReference type="ARBA" id="ARBA00006464"/>
    </source>
</evidence>
<dbReference type="PANTHER" id="PTHR30576:SF0">
    <property type="entry name" value="UNDECAPRENYL-PHOSPHATE N-ACETYLGALACTOSAMINYL 1-PHOSPHATE TRANSFERASE-RELATED"/>
    <property type="match status" value="1"/>
</dbReference>
<feature type="transmembrane region" description="Helical" evidence="7">
    <location>
        <begin position="281"/>
        <end position="302"/>
    </location>
</feature>
<evidence type="ECO:0000259" key="8">
    <source>
        <dbReference type="Pfam" id="PF02397"/>
    </source>
</evidence>
<dbReference type="InterPro" id="IPR017475">
    <property type="entry name" value="EPS_sugar_tfrase"/>
</dbReference>
<dbReference type="SUPFAM" id="SSF51735">
    <property type="entry name" value="NAD(P)-binding Rossmann-fold domains"/>
    <property type="match status" value="1"/>
</dbReference>
<dbReference type="GO" id="GO:0089702">
    <property type="term" value="F:undecaprenyl-phosphate glucose phosphotransferase activity"/>
    <property type="evidence" value="ECO:0007669"/>
    <property type="project" value="UniProtKB-EC"/>
</dbReference>
<accession>A0A5C6EB64</accession>
<dbReference type="PANTHER" id="PTHR30576">
    <property type="entry name" value="COLANIC BIOSYNTHESIS UDP-GLUCOSE LIPID CARRIER TRANSFERASE"/>
    <property type="match status" value="1"/>
</dbReference>
<comment type="caution">
    <text evidence="9">The sequence shown here is derived from an EMBL/GenBank/DDBJ whole genome shotgun (WGS) entry which is preliminary data.</text>
</comment>
<dbReference type="InterPro" id="IPR036291">
    <property type="entry name" value="NAD(P)-bd_dom_sf"/>
</dbReference>
<keyword evidence="6 7" id="KW-0472">Membrane</keyword>
<gene>
    <name evidence="9" type="primary">wcaJ</name>
    <name evidence="9" type="ORF">Q31b_09410</name>
</gene>
<dbReference type="OrthoDB" id="9766874at2"/>
<evidence type="ECO:0000256" key="6">
    <source>
        <dbReference type="ARBA" id="ARBA00023136"/>
    </source>
</evidence>
<reference evidence="9 10" key="1">
    <citation type="submission" date="2019-02" db="EMBL/GenBank/DDBJ databases">
        <title>Deep-cultivation of Planctomycetes and their phenomic and genomic characterization uncovers novel biology.</title>
        <authorList>
            <person name="Wiegand S."/>
            <person name="Jogler M."/>
            <person name="Boedeker C."/>
            <person name="Pinto D."/>
            <person name="Vollmers J."/>
            <person name="Rivas-Marin E."/>
            <person name="Kohn T."/>
            <person name="Peeters S.H."/>
            <person name="Heuer A."/>
            <person name="Rast P."/>
            <person name="Oberbeckmann S."/>
            <person name="Bunk B."/>
            <person name="Jeske O."/>
            <person name="Meyerdierks A."/>
            <person name="Storesund J.E."/>
            <person name="Kallscheuer N."/>
            <person name="Luecker S."/>
            <person name="Lage O.M."/>
            <person name="Pohl T."/>
            <person name="Merkel B.J."/>
            <person name="Hornburger P."/>
            <person name="Mueller R.-W."/>
            <person name="Bruemmer F."/>
            <person name="Labrenz M."/>
            <person name="Spormann A.M."/>
            <person name="Op Den Camp H."/>
            <person name="Overmann J."/>
            <person name="Amann R."/>
            <person name="Jetten M.S.M."/>
            <person name="Mascher T."/>
            <person name="Medema M.H."/>
            <person name="Devos D.P."/>
            <person name="Kaster A.-K."/>
            <person name="Ovreas L."/>
            <person name="Rohde M."/>
            <person name="Galperin M.Y."/>
            <person name="Jogler C."/>
        </authorList>
    </citation>
    <scope>NUCLEOTIDE SEQUENCE [LARGE SCALE GENOMIC DNA]</scope>
    <source>
        <strain evidence="9 10">Q31b</strain>
    </source>
</reference>
<keyword evidence="3 9" id="KW-0808">Transferase</keyword>
<name>A0A5C6EB64_9BACT</name>
<dbReference type="AlphaFoldDB" id="A0A5C6EB64"/>
<keyword evidence="4 7" id="KW-0812">Transmembrane</keyword>
<dbReference type="EMBL" id="SJPY01000001">
    <property type="protein sequence ID" value="TWU45765.1"/>
    <property type="molecule type" value="Genomic_DNA"/>
</dbReference>
<dbReference type="InterPro" id="IPR003362">
    <property type="entry name" value="Bact_transf"/>
</dbReference>
<feature type="domain" description="Bacterial sugar transferase" evidence="8">
    <location>
        <begin position="276"/>
        <end position="459"/>
    </location>
</feature>
<keyword evidence="5 7" id="KW-1133">Transmembrane helix</keyword>
<proteinExistence type="inferred from homology"/>
<evidence type="ECO:0000256" key="5">
    <source>
        <dbReference type="ARBA" id="ARBA00022989"/>
    </source>
</evidence>
<dbReference type="EC" id="2.7.8.31" evidence="9"/>
<dbReference type="NCBIfam" id="TIGR03025">
    <property type="entry name" value="EPS_sugtrans"/>
    <property type="match status" value="1"/>
</dbReference>
<keyword evidence="10" id="KW-1185">Reference proteome</keyword>
<feature type="transmembrane region" description="Helical" evidence="7">
    <location>
        <begin position="45"/>
        <end position="64"/>
    </location>
</feature>
<dbReference type="RefSeq" id="WP_146598411.1">
    <property type="nucleotide sequence ID" value="NZ_SJPY01000001.1"/>
</dbReference>
<feature type="transmembrane region" description="Helical" evidence="7">
    <location>
        <begin position="108"/>
        <end position="126"/>
    </location>
</feature>
<dbReference type="Proteomes" id="UP000315471">
    <property type="component" value="Unassembled WGS sequence"/>
</dbReference>
<feature type="transmembrane region" description="Helical" evidence="7">
    <location>
        <begin position="21"/>
        <end position="39"/>
    </location>
</feature>
<evidence type="ECO:0000313" key="9">
    <source>
        <dbReference type="EMBL" id="TWU45765.1"/>
    </source>
</evidence>
<feature type="transmembrane region" description="Helical" evidence="7">
    <location>
        <begin position="76"/>
        <end position="96"/>
    </location>
</feature>
<evidence type="ECO:0000256" key="1">
    <source>
        <dbReference type="ARBA" id="ARBA00004141"/>
    </source>
</evidence>
<dbReference type="InterPro" id="IPR017473">
    <property type="entry name" value="Undecaprenyl-P_gluc_Ptfrase"/>
</dbReference>
<organism evidence="9 10">
    <name type="scientific">Novipirellula aureliae</name>
    <dbReference type="NCBI Taxonomy" id="2527966"/>
    <lineage>
        <taxon>Bacteria</taxon>
        <taxon>Pseudomonadati</taxon>
        <taxon>Planctomycetota</taxon>
        <taxon>Planctomycetia</taxon>
        <taxon>Pirellulales</taxon>
        <taxon>Pirellulaceae</taxon>
        <taxon>Novipirellula</taxon>
    </lineage>
</organism>
<dbReference type="GO" id="GO:0016020">
    <property type="term" value="C:membrane"/>
    <property type="evidence" value="ECO:0007669"/>
    <property type="project" value="UniProtKB-SubCell"/>
</dbReference>
<sequence>MQLPINHHRRCWDLIHPTLDAAAVFVSLVAVKWVARGYVDDAAKAMGLIAVVVFLLTGQLTGLYRRNHAGSANNEISSIAATWSVTILVLALLGFATRYSQEFARSVMLAWIVSAPALVGLLRMCLRIVQQGLLRQGVGTRKIAIAGLNELGLQMAENVEQDPSLGFQLKGFFDDRIEKRFESTRRDTTPLTGNLTEMVKLARAGEIDTIFITLPMRAEERIRNLLNQLSDSTVSVYIVPDFFVFELLHSRWTSMGGIPAVSVFENPLFGVDGVMKRVTDVVLATAGLVVAAIPMMLIAAVVKATSAGPVFFRQKRYGLDGREILVWKFRSMRTCDNGPVVKQATKNDPRVTRIGGILRRTSLDELPQLFNVIEGSMSLVGPRPHASAHNEQYRSRIRGYMLRHKVKPGITGLAQVNGCRGETDTIEKMEQRVDWDHRYIRSWSLWLDIKILLKTVRVVWGQPEAY</sequence>
<dbReference type="Pfam" id="PF13727">
    <property type="entry name" value="CoA_binding_3"/>
    <property type="match status" value="1"/>
</dbReference>
<evidence type="ECO:0000256" key="7">
    <source>
        <dbReference type="SAM" id="Phobius"/>
    </source>
</evidence>
<dbReference type="NCBIfam" id="TIGR03023">
    <property type="entry name" value="WcaJ_sugtrans"/>
    <property type="match status" value="1"/>
</dbReference>
<dbReference type="Gene3D" id="3.40.50.720">
    <property type="entry name" value="NAD(P)-binding Rossmann-like Domain"/>
    <property type="match status" value="1"/>
</dbReference>
<evidence type="ECO:0000313" key="10">
    <source>
        <dbReference type="Proteomes" id="UP000315471"/>
    </source>
</evidence>
<comment type="subcellular location">
    <subcellularLocation>
        <location evidence="1">Membrane</location>
        <topology evidence="1">Multi-pass membrane protein</topology>
    </subcellularLocation>
</comment>